<protein>
    <submittedName>
        <fullName evidence="1">Uncharacterized protein</fullName>
    </submittedName>
</protein>
<name>A0AAV3PFK9_LITER</name>
<reference evidence="1 2" key="1">
    <citation type="submission" date="2024-01" db="EMBL/GenBank/DDBJ databases">
        <title>The complete chloroplast genome sequence of Lithospermum erythrorhizon: insights into the phylogenetic relationship among Boraginaceae species and the maternal lineages of purple gromwells.</title>
        <authorList>
            <person name="Okada T."/>
            <person name="Watanabe K."/>
        </authorList>
    </citation>
    <scope>NUCLEOTIDE SEQUENCE [LARGE SCALE GENOMIC DNA]</scope>
</reference>
<dbReference type="EMBL" id="BAABME010001324">
    <property type="protein sequence ID" value="GAA0148938.1"/>
    <property type="molecule type" value="Genomic_DNA"/>
</dbReference>
<keyword evidence="2" id="KW-1185">Reference proteome</keyword>
<dbReference type="Proteomes" id="UP001454036">
    <property type="component" value="Unassembled WGS sequence"/>
</dbReference>
<proteinExistence type="predicted"/>
<sequence length="133" mass="14374">MATTSTSQEDHSPNWAAMYEGVKDKTYQGGCLTIALCPFMIGSLNLVDLNLSSWSVLSKYRGYCSVVKDGVDSDDEFAVGDDGGKSKGAKSKVDAEEVDRVCKLIDELFALDLNMEAVLDGCGVVLTHDLVRK</sequence>
<accession>A0AAV3PFK9</accession>
<dbReference type="AlphaFoldDB" id="A0AAV3PFK9"/>
<gene>
    <name evidence="1" type="ORF">LIER_08244</name>
</gene>
<organism evidence="1 2">
    <name type="scientific">Lithospermum erythrorhizon</name>
    <name type="common">Purple gromwell</name>
    <name type="synonym">Lithospermum officinale var. erythrorhizon</name>
    <dbReference type="NCBI Taxonomy" id="34254"/>
    <lineage>
        <taxon>Eukaryota</taxon>
        <taxon>Viridiplantae</taxon>
        <taxon>Streptophyta</taxon>
        <taxon>Embryophyta</taxon>
        <taxon>Tracheophyta</taxon>
        <taxon>Spermatophyta</taxon>
        <taxon>Magnoliopsida</taxon>
        <taxon>eudicotyledons</taxon>
        <taxon>Gunneridae</taxon>
        <taxon>Pentapetalae</taxon>
        <taxon>asterids</taxon>
        <taxon>lamiids</taxon>
        <taxon>Boraginales</taxon>
        <taxon>Boraginaceae</taxon>
        <taxon>Boraginoideae</taxon>
        <taxon>Lithospermeae</taxon>
        <taxon>Lithospermum</taxon>
    </lineage>
</organism>
<evidence type="ECO:0000313" key="2">
    <source>
        <dbReference type="Proteomes" id="UP001454036"/>
    </source>
</evidence>
<comment type="caution">
    <text evidence="1">The sequence shown here is derived from an EMBL/GenBank/DDBJ whole genome shotgun (WGS) entry which is preliminary data.</text>
</comment>
<evidence type="ECO:0000313" key="1">
    <source>
        <dbReference type="EMBL" id="GAA0148938.1"/>
    </source>
</evidence>